<dbReference type="SMART" id="SM00448">
    <property type="entry name" value="REC"/>
    <property type="match status" value="1"/>
</dbReference>
<dbReference type="SMART" id="SM00387">
    <property type="entry name" value="HATPase_c"/>
    <property type="match status" value="1"/>
</dbReference>
<feature type="domain" description="PAC" evidence="10">
    <location>
        <begin position="229"/>
        <end position="281"/>
    </location>
</feature>
<evidence type="ECO:0000256" key="4">
    <source>
        <dbReference type="ARBA" id="ARBA00022679"/>
    </source>
</evidence>
<keyword evidence="4" id="KW-0808">Transferase</keyword>
<dbReference type="GO" id="GO:0005524">
    <property type="term" value="F:ATP binding"/>
    <property type="evidence" value="ECO:0007669"/>
    <property type="project" value="UniProtKB-KW"/>
</dbReference>
<dbReference type="SUPFAM" id="SSF55874">
    <property type="entry name" value="ATPase domain of HSP90 chaperone/DNA topoisomerase II/histidine kinase"/>
    <property type="match status" value="1"/>
</dbReference>
<dbReference type="Pfam" id="PF00072">
    <property type="entry name" value="Response_reg"/>
    <property type="match status" value="1"/>
</dbReference>
<keyword evidence="11" id="KW-0067">ATP-binding</keyword>
<dbReference type="SMART" id="SM00388">
    <property type="entry name" value="HisKA"/>
    <property type="match status" value="1"/>
</dbReference>
<organism evidence="11 12">
    <name type="scientific">Paludisphaera mucosa</name>
    <dbReference type="NCBI Taxonomy" id="3030827"/>
    <lineage>
        <taxon>Bacteria</taxon>
        <taxon>Pseudomonadati</taxon>
        <taxon>Planctomycetota</taxon>
        <taxon>Planctomycetia</taxon>
        <taxon>Isosphaerales</taxon>
        <taxon>Isosphaeraceae</taxon>
        <taxon>Paludisphaera</taxon>
    </lineage>
</organism>
<dbReference type="Proteomes" id="UP001216907">
    <property type="component" value="Unassembled WGS sequence"/>
</dbReference>
<dbReference type="InterPro" id="IPR036890">
    <property type="entry name" value="HATPase_C_sf"/>
</dbReference>
<evidence type="ECO:0000313" key="12">
    <source>
        <dbReference type="Proteomes" id="UP001216907"/>
    </source>
</evidence>
<evidence type="ECO:0000256" key="2">
    <source>
        <dbReference type="ARBA" id="ARBA00012438"/>
    </source>
</evidence>
<evidence type="ECO:0000313" key="11">
    <source>
        <dbReference type="EMBL" id="MDG3002267.1"/>
    </source>
</evidence>
<dbReference type="SMART" id="SM00091">
    <property type="entry name" value="PAS"/>
    <property type="match status" value="1"/>
</dbReference>
<dbReference type="EC" id="2.7.13.3" evidence="2"/>
<dbReference type="InterPro" id="IPR005467">
    <property type="entry name" value="His_kinase_dom"/>
</dbReference>
<feature type="domain" description="Response regulatory" evidence="8">
    <location>
        <begin position="537"/>
        <end position="652"/>
    </location>
</feature>
<dbReference type="Pfam" id="PF00512">
    <property type="entry name" value="HisKA"/>
    <property type="match status" value="1"/>
</dbReference>
<dbReference type="Gene3D" id="2.10.70.100">
    <property type="match status" value="1"/>
</dbReference>
<dbReference type="CDD" id="cd00082">
    <property type="entry name" value="HisKA"/>
    <property type="match status" value="1"/>
</dbReference>
<keyword evidence="12" id="KW-1185">Reference proteome</keyword>
<dbReference type="Gene3D" id="3.30.565.10">
    <property type="entry name" value="Histidine kinase-like ATPase, C-terminal domain"/>
    <property type="match status" value="1"/>
</dbReference>
<dbReference type="InterPro" id="IPR011006">
    <property type="entry name" value="CheY-like_superfamily"/>
</dbReference>
<dbReference type="InterPro" id="IPR004358">
    <property type="entry name" value="Sig_transdc_His_kin-like_C"/>
</dbReference>
<dbReference type="PROSITE" id="PS50110">
    <property type="entry name" value="RESPONSE_REGULATORY"/>
    <property type="match status" value="1"/>
</dbReference>
<evidence type="ECO:0000256" key="5">
    <source>
        <dbReference type="ARBA" id="ARBA00022777"/>
    </source>
</evidence>
<feature type="domain" description="Histidine kinase" evidence="7">
    <location>
        <begin position="299"/>
        <end position="516"/>
    </location>
</feature>
<keyword evidence="5" id="KW-0418">Kinase</keyword>
<proteinExistence type="predicted"/>
<comment type="caution">
    <text evidence="11">The sequence shown here is derived from an EMBL/GenBank/DDBJ whole genome shotgun (WGS) entry which is preliminary data.</text>
</comment>
<dbReference type="SUPFAM" id="SSF55785">
    <property type="entry name" value="PYP-like sensor domain (PAS domain)"/>
    <property type="match status" value="1"/>
</dbReference>
<dbReference type="Pfam" id="PF08447">
    <property type="entry name" value="PAS_3"/>
    <property type="match status" value="1"/>
</dbReference>
<dbReference type="Gene3D" id="3.30.450.20">
    <property type="entry name" value="PAS domain"/>
    <property type="match status" value="1"/>
</dbReference>
<dbReference type="Gene3D" id="1.10.287.130">
    <property type="match status" value="1"/>
</dbReference>
<evidence type="ECO:0000256" key="3">
    <source>
        <dbReference type="ARBA" id="ARBA00022553"/>
    </source>
</evidence>
<dbReference type="EMBL" id="JARRAG010000001">
    <property type="protein sequence ID" value="MDG3002267.1"/>
    <property type="molecule type" value="Genomic_DNA"/>
</dbReference>
<keyword evidence="11" id="KW-0547">Nucleotide-binding</keyword>
<dbReference type="RefSeq" id="WP_277858631.1">
    <property type="nucleotide sequence ID" value="NZ_JARRAG010000001.1"/>
</dbReference>
<dbReference type="Pfam" id="PF02518">
    <property type="entry name" value="HATPase_c"/>
    <property type="match status" value="1"/>
</dbReference>
<dbReference type="Gene3D" id="3.40.50.2300">
    <property type="match status" value="1"/>
</dbReference>
<dbReference type="InterPro" id="IPR035965">
    <property type="entry name" value="PAS-like_dom_sf"/>
</dbReference>
<dbReference type="PROSITE" id="PS50113">
    <property type="entry name" value="PAC"/>
    <property type="match status" value="1"/>
</dbReference>
<keyword evidence="3 6" id="KW-0597">Phosphoprotein</keyword>
<dbReference type="PROSITE" id="PS50109">
    <property type="entry name" value="HIS_KIN"/>
    <property type="match status" value="1"/>
</dbReference>
<dbReference type="PANTHER" id="PTHR43047:SF72">
    <property type="entry name" value="OSMOSENSING HISTIDINE PROTEIN KINASE SLN1"/>
    <property type="match status" value="1"/>
</dbReference>
<dbReference type="InterPro" id="IPR000014">
    <property type="entry name" value="PAS"/>
</dbReference>
<accession>A0ABT6F431</accession>
<dbReference type="InterPro" id="IPR003594">
    <property type="entry name" value="HATPase_dom"/>
</dbReference>
<feature type="domain" description="PAS" evidence="9">
    <location>
        <begin position="190"/>
        <end position="226"/>
    </location>
</feature>
<evidence type="ECO:0000259" key="8">
    <source>
        <dbReference type="PROSITE" id="PS50110"/>
    </source>
</evidence>
<dbReference type="PANTHER" id="PTHR43047">
    <property type="entry name" value="TWO-COMPONENT HISTIDINE PROTEIN KINASE"/>
    <property type="match status" value="1"/>
</dbReference>
<evidence type="ECO:0000259" key="10">
    <source>
        <dbReference type="PROSITE" id="PS50113"/>
    </source>
</evidence>
<name>A0ABT6F431_9BACT</name>
<dbReference type="CDD" id="cd00130">
    <property type="entry name" value="PAS"/>
    <property type="match status" value="1"/>
</dbReference>
<sequence length="652" mass="70075">MNEPADVLAERVLLIPPTARDADASAAILRGVGVACVVCRDVAHLCEEAGRGAAAAVLTQEALLSDRAGSVASLLKAQPPWSDLPLIVLVPAGLESPRSLAAIRDVGHTTLVKRPLQRSTFVSTVASALRDRRRQYQARDLLREQARQSELLRGARDALAFALEAGRLGSWELDVATGDIPCSPICKRNFGLPADAALTHARLFELIHPDDRGHVDRALRDSIENGAEYLVEHRILWDDGSVHWVQVRGRTSYDACGKAVRLAGMSLDVTERRRGEEALRTSVARLEEEDRRKDEFLAMLAHELRNPLAAISSATQVAKRGRAKEQLDWGLDVIERQGRHLSRMIDDLLDASRITRGVIDLHREPVDLAPILRSAVETARPLIDQKQHAISVQIDAGRMGVEGDATRLEQVFVNLLNNAAKYTDAGGRLSLSARAEGGRVVVRVRDTGMGMTPEFLARAFDLFVQGDRSAARSEGGLGIGLTLVKSLVEMHGGSVAASSAGPGLGSEFAVRLPLVRAEPEADAGREAAGPDVGRKLSVLVVDDNADTAWTTALSLELLGHVAAVAHDGPAALEAARSARPEVVLLDIGLPGMDGHQVARALRGDGFSDTLIVALSGYGRDEDRERSRAAGFDHHLVKPVDLDALAALLRDAP</sequence>
<dbReference type="InterPro" id="IPR036097">
    <property type="entry name" value="HisK_dim/P_sf"/>
</dbReference>
<protein>
    <recommendedName>
        <fullName evidence="2">histidine kinase</fullName>
        <ecNumber evidence="2">2.7.13.3</ecNumber>
    </recommendedName>
</protein>
<dbReference type="InterPro" id="IPR013655">
    <property type="entry name" value="PAS_fold_3"/>
</dbReference>
<dbReference type="CDD" id="cd17580">
    <property type="entry name" value="REC_2_DhkD-like"/>
    <property type="match status" value="1"/>
</dbReference>
<dbReference type="InterPro" id="IPR000700">
    <property type="entry name" value="PAS-assoc_C"/>
</dbReference>
<reference evidence="11 12" key="1">
    <citation type="submission" date="2023-03" db="EMBL/GenBank/DDBJ databases">
        <title>Paludisphaera mucosa sp. nov. a novel planctomycete from northern fen.</title>
        <authorList>
            <person name="Ivanova A."/>
        </authorList>
    </citation>
    <scope>NUCLEOTIDE SEQUENCE [LARGE SCALE GENOMIC DNA]</scope>
    <source>
        <strain evidence="11 12">Pla2</strain>
    </source>
</reference>
<dbReference type="PROSITE" id="PS50112">
    <property type="entry name" value="PAS"/>
    <property type="match status" value="1"/>
</dbReference>
<dbReference type="NCBIfam" id="TIGR00229">
    <property type="entry name" value="sensory_box"/>
    <property type="match status" value="1"/>
</dbReference>
<evidence type="ECO:0000256" key="6">
    <source>
        <dbReference type="PROSITE-ProRule" id="PRU00169"/>
    </source>
</evidence>
<evidence type="ECO:0000259" key="9">
    <source>
        <dbReference type="PROSITE" id="PS50112"/>
    </source>
</evidence>
<comment type="catalytic activity">
    <reaction evidence="1">
        <text>ATP + protein L-histidine = ADP + protein N-phospho-L-histidine.</text>
        <dbReference type="EC" id="2.7.13.3"/>
    </reaction>
</comment>
<dbReference type="SUPFAM" id="SSF47384">
    <property type="entry name" value="Homodimeric domain of signal transducing histidine kinase"/>
    <property type="match status" value="1"/>
</dbReference>
<feature type="modified residue" description="4-aspartylphosphate" evidence="6">
    <location>
        <position position="586"/>
    </location>
</feature>
<dbReference type="PRINTS" id="PR00344">
    <property type="entry name" value="BCTRLSENSOR"/>
</dbReference>
<evidence type="ECO:0000259" key="7">
    <source>
        <dbReference type="PROSITE" id="PS50109"/>
    </source>
</evidence>
<gene>
    <name evidence="11" type="ORF">PZE19_00570</name>
</gene>
<dbReference type="SUPFAM" id="SSF52172">
    <property type="entry name" value="CheY-like"/>
    <property type="match status" value="2"/>
</dbReference>
<evidence type="ECO:0000256" key="1">
    <source>
        <dbReference type="ARBA" id="ARBA00000085"/>
    </source>
</evidence>
<dbReference type="InterPro" id="IPR003661">
    <property type="entry name" value="HisK_dim/P_dom"/>
</dbReference>
<dbReference type="InterPro" id="IPR001789">
    <property type="entry name" value="Sig_transdc_resp-reg_receiver"/>
</dbReference>